<organism evidence="1">
    <name type="scientific">Opuntia streptacantha</name>
    <name type="common">Prickly pear cactus</name>
    <name type="synonym">Opuntia cardona</name>
    <dbReference type="NCBI Taxonomy" id="393608"/>
    <lineage>
        <taxon>Eukaryota</taxon>
        <taxon>Viridiplantae</taxon>
        <taxon>Streptophyta</taxon>
        <taxon>Embryophyta</taxon>
        <taxon>Tracheophyta</taxon>
        <taxon>Spermatophyta</taxon>
        <taxon>Magnoliopsida</taxon>
        <taxon>eudicotyledons</taxon>
        <taxon>Gunneridae</taxon>
        <taxon>Pentapetalae</taxon>
        <taxon>Caryophyllales</taxon>
        <taxon>Cactineae</taxon>
        <taxon>Cactaceae</taxon>
        <taxon>Opuntioideae</taxon>
        <taxon>Opuntia</taxon>
    </lineage>
</organism>
<name>A0A7C9DAY8_OPUST</name>
<dbReference type="AlphaFoldDB" id="A0A7C9DAY8"/>
<accession>A0A7C9DAY8</accession>
<reference evidence="1" key="2">
    <citation type="submission" date="2020-07" db="EMBL/GenBank/DDBJ databases">
        <authorList>
            <person name="Vera ALvarez R."/>
            <person name="Arias-Moreno D.M."/>
            <person name="Jimenez-Jacinto V."/>
            <person name="Jimenez-Bremont J.F."/>
            <person name="Swaminathan K."/>
            <person name="Moose S.P."/>
            <person name="Guerrero-Gonzalez M.L."/>
            <person name="Marino-Ramirez L."/>
            <person name="Landsman D."/>
            <person name="Rodriguez-Kessler M."/>
            <person name="Delgado-Sanchez P."/>
        </authorList>
    </citation>
    <scope>NUCLEOTIDE SEQUENCE</scope>
    <source>
        <tissue evidence="1">Cladode</tissue>
    </source>
</reference>
<proteinExistence type="predicted"/>
<dbReference type="EMBL" id="GISG01091923">
    <property type="protein sequence ID" value="MBA4634644.1"/>
    <property type="molecule type" value="Transcribed_RNA"/>
</dbReference>
<protein>
    <submittedName>
        <fullName evidence="1">Uncharacterized protein</fullName>
    </submittedName>
</protein>
<reference evidence="1" key="1">
    <citation type="journal article" date="2013" name="J. Plant Res.">
        <title>Effect of fungi and light on seed germination of three Opuntia species from semiarid lands of central Mexico.</title>
        <authorList>
            <person name="Delgado-Sanchez P."/>
            <person name="Jimenez-Bremont J.F."/>
            <person name="Guerrero-Gonzalez Mde L."/>
            <person name="Flores J."/>
        </authorList>
    </citation>
    <scope>NUCLEOTIDE SEQUENCE</scope>
    <source>
        <tissue evidence="1">Cladode</tissue>
    </source>
</reference>
<evidence type="ECO:0000313" key="1">
    <source>
        <dbReference type="EMBL" id="MBA4634644.1"/>
    </source>
</evidence>
<sequence>MEADDELLAFSFSSPNKSWHSETIISKSSRKPSIINYSIFPYSFSGSSNTRNRRIGAEPTPIFGPEDFPINYRSKRSQTTKIGVSLWWRGENVDVYVLRGN</sequence>